<protein>
    <submittedName>
        <fullName evidence="2">Pyruvate carboxylase</fullName>
    </submittedName>
</protein>
<sequence length="496" mass="54563">MAAKPLMICETLLRDAHQSLLATRMRTEDMLPFCHDLDDMGFWSLEVWGGATFDTAIRFLGENPWERLRALRKAMPKTRLQMLLRGQNVVGYKHYPDDIVEKFIVLARRNGIDVFRIFDALNDLRNMEFAMKIAKREGGHVQGTISYTISPVHTDKAFVQMGRDLKALGADSIAIKDMAGLITPYIAYDLVKALKEEVGLPVQLHTHYTSGFGTSALIKAAEAGVDVVDTAISAMSMSTSQPPTETLVAALRGQERDTGLDLARLADIARRMEKVRKKYASFEAGVAAVDVNVLQFQVPGGMLSNLVSQLRQQGAMDKYYDVLDEIPRVRKDMGYPPLVTPSSQIVGTQATLNVVLGERYKVIPEEVKQYFRGFYGKPPAPMDPAIQKLAIGTEKPITCRPGDLLEPGWEAARKEIGDLAQSEEDVMSYALFPQIAKPFLARRKQGLGGKEETAAAIAAALFAQSDAKAAKPEPSAGPCGGSMWKMAGRAGIQRGW</sequence>
<proteinExistence type="predicted"/>
<dbReference type="EMBL" id="AP027081">
    <property type="protein sequence ID" value="BDU76136.1"/>
    <property type="molecule type" value="Genomic_DNA"/>
</dbReference>
<dbReference type="PANTHER" id="PTHR43778">
    <property type="entry name" value="PYRUVATE CARBOXYLASE"/>
    <property type="match status" value="1"/>
</dbReference>
<dbReference type="AlphaFoldDB" id="A0AA48GN45"/>
<keyword evidence="2" id="KW-0670">Pyruvate</keyword>
<dbReference type="InterPro" id="IPR055268">
    <property type="entry name" value="PCB-like"/>
</dbReference>
<dbReference type="SUPFAM" id="SSF51569">
    <property type="entry name" value="Aldolase"/>
    <property type="match status" value="1"/>
</dbReference>
<gene>
    <name evidence="2" type="ORF">METESE_10940</name>
</gene>
<dbReference type="CDD" id="cd07937">
    <property type="entry name" value="DRE_TIM_PC_TC_5S"/>
    <property type="match status" value="1"/>
</dbReference>
<evidence type="ECO:0000313" key="2">
    <source>
        <dbReference type="EMBL" id="BDU76136.1"/>
    </source>
</evidence>
<dbReference type="PROSITE" id="PS50991">
    <property type="entry name" value="PYR_CT"/>
    <property type="match status" value="1"/>
</dbReference>
<name>A0AA48GN45_9BACT</name>
<evidence type="ECO:0000259" key="1">
    <source>
        <dbReference type="PROSITE" id="PS50991"/>
    </source>
</evidence>
<dbReference type="GO" id="GO:0005737">
    <property type="term" value="C:cytoplasm"/>
    <property type="evidence" value="ECO:0007669"/>
    <property type="project" value="TreeGrafter"/>
</dbReference>
<dbReference type="SUPFAM" id="SSF89000">
    <property type="entry name" value="post-HMGL domain-like"/>
    <property type="match status" value="1"/>
</dbReference>
<keyword evidence="3" id="KW-1185">Reference proteome</keyword>
<dbReference type="InterPro" id="IPR013785">
    <property type="entry name" value="Aldolase_TIM"/>
</dbReference>
<dbReference type="GO" id="GO:0006094">
    <property type="term" value="P:gluconeogenesis"/>
    <property type="evidence" value="ECO:0007669"/>
    <property type="project" value="TreeGrafter"/>
</dbReference>
<dbReference type="KEGG" id="msea:METESE_10940"/>
<dbReference type="Pfam" id="PF00682">
    <property type="entry name" value="HMGL-like"/>
    <property type="match status" value="1"/>
</dbReference>
<dbReference type="InterPro" id="IPR000891">
    <property type="entry name" value="PYR_CT"/>
</dbReference>
<dbReference type="NCBIfam" id="NF006761">
    <property type="entry name" value="PRK09282.1"/>
    <property type="match status" value="1"/>
</dbReference>
<evidence type="ECO:0000313" key="3">
    <source>
        <dbReference type="Proteomes" id="UP001228113"/>
    </source>
</evidence>
<organism evidence="2 3">
    <name type="scientific">Mesoterricola sediminis</name>
    <dbReference type="NCBI Taxonomy" id="2927980"/>
    <lineage>
        <taxon>Bacteria</taxon>
        <taxon>Pseudomonadati</taxon>
        <taxon>Acidobacteriota</taxon>
        <taxon>Holophagae</taxon>
        <taxon>Holophagales</taxon>
        <taxon>Holophagaceae</taxon>
        <taxon>Mesoterricola</taxon>
    </lineage>
</organism>
<reference evidence="2" key="1">
    <citation type="journal article" date="2023" name="Int. J. Syst. Evol. Microbiol.">
        <title>Mesoterricola silvestris gen. nov., sp. nov., Mesoterricola sediminis sp. nov., Geothrix oryzae sp. nov., Geothrix edaphica sp. nov., Geothrix rubra sp. nov., and Geothrix limicola sp. nov., six novel members of Acidobacteriota isolated from soils.</title>
        <authorList>
            <person name="Itoh H."/>
            <person name="Sugisawa Y."/>
            <person name="Mise K."/>
            <person name="Xu Z."/>
            <person name="Kuniyasu M."/>
            <person name="Ushijima N."/>
            <person name="Kawano K."/>
            <person name="Kobayashi E."/>
            <person name="Shiratori Y."/>
            <person name="Masuda Y."/>
            <person name="Senoo K."/>
        </authorList>
    </citation>
    <scope>NUCLEOTIDE SEQUENCE</scope>
    <source>
        <strain evidence="2">W786</strain>
    </source>
</reference>
<dbReference type="Proteomes" id="UP001228113">
    <property type="component" value="Chromosome"/>
</dbReference>
<dbReference type="Pfam" id="PF02436">
    <property type="entry name" value="PYC_OADA"/>
    <property type="match status" value="1"/>
</dbReference>
<dbReference type="GO" id="GO:0004736">
    <property type="term" value="F:pyruvate carboxylase activity"/>
    <property type="evidence" value="ECO:0007669"/>
    <property type="project" value="TreeGrafter"/>
</dbReference>
<dbReference type="PANTHER" id="PTHR43778:SF2">
    <property type="entry name" value="PYRUVATE CARBOXYLASE, MITOCHONDRIAL"/>
    <property type="match status" value="1"/>
</dbReference>
<dbReference type="Gene3D" id="3.20.20.70">
    <property type="entry name" value="Aldolase class I"/>
    <property type="match status" value="1"/>
</dbReference>
<accession>A0AA48GN45</accession>
<dbReference type="InterPro" id="IPR003379">
    <property type="entry name" value="Carboxylase_cons_dom"/>
</dbReference>
<feature type="domain" description="Pyruvate carboxyltransferase" evidence="1">
    <location>
        <begin position="6"/>
        <end position="266"/>
    </location>
</feature>